<comment type="similarity">
    <text evidence="10 11">Belongs to the TonB-dependent receptor family.</text>
</comment>
<dbReference type="SUPFAM" id="SSF56935">
    <property type="entry name" value="Porins"/>
    <property type="match status" value="1"/>
</dbReference>
<keyword evidence="5" id="KW-0732">Signal</keyword>
<dbReference type="PANTHER" id="PTHR30069:SF29">
    <property type="entry name" value="HEMOGLOBIN AND HEMOGLOBIN-HAPTOGLOBIN-BINDING PROTEIN 1-RELATED"/>
    <property type="match status" value="1"/>
</dbReference>
<feature type="domain" description="TonB-dependent receptor plug" evidence="13">
    <location>
        <begin position="121"/>
        <end position="231"/>
    </location>
</feature>
<comment type="caution">
    <text evidence="14">The sequence shown here is derived from an EMBL/GenBank/DDBJ whole genome shotgun (WGS) entry which is preliminary data.</text>
</comment>
<keyword evidence="6 11" id="KW-0798">TonB box</keyword>
<dbReference type="eggNOG" id="COG4206">
    <property type="taxonomic scope" value="Bacteria"/>
</dbReference>
<reference evidence="14 15" key="1">
    <citation type="submission" date="2014-04" db="EMBL/GenBank/DDBJ databases">
        <title>Aquimarina sp. 22II-S11-z7 Genome Sequencing.</title>
        <authorList>
            <person name="Lai Q."/>
        </authorList>
    </citation>
    <scope>NUCLEOTIDE SEQUENCE [LARGE SCALE GENOMIC DNA]</scope>
    <source>
        <strain evidence="14 15">22II-S11-z7</strain>
    </source>
</reference>
<keyword evidence="8" id="KW-0675">Receptor</keyword>
<dbReference type="OrthoDB" id="9812892at2"/>
<dbReference type="Gene3D" id="2.170.130.10">
    <property type="entry name" value="TonB-dependent receptor, plug domain"/>
    <property type="match status" value="1"/>
</dbReference>
<dbReference type="Proteomes" id="UP000023541">
    <property type="component" value="Unassembled WGS sequence"/>
</dbReference>
<evidence type="ECO:0000313" key="15">
    <source>
        <dbReference type="Proteomes" id="UP000023541"/>
    </source>
</evidence>
<dbReference type="AlphaFoldDB" id="A0A023BRU2"/>
<evidence type="ECO:0000256" key="7">
    <source>
        <dbReference type="ARBA" id="ARBA00023136"/>
    </source>
</evidence>
<gene>
    <name evidence="14" type="ORF">ATO12_21450</name>
</gene>
<dbReference type="InterPro" id="IPR012910">
    <property type="entry name" value="Plug_dom"/>
</dbReference>
<dbReference type="GO" id="GO:0009279">
    <property type="term" value="C:cell outer membrane"/>
    <property type="evidence" value="ECO:0007669"/>
    <property type="project" value="UniProtKB-SubCell"/>
</dbReference>
<dbReference type="EMBL" id="AQRA01000007">
    <property type="protein sequence ID" value="EZH72706.1"/>
    <property type="molecule type" value="Genomic_DNA"/>
</dbReference>
<keyword evidence="3 10" id="KW-1134">Transmembrane beta strand</keyword>
<evidence type="ECO:0000256" key="5">
    <source>
        <dbReference type="ARBA" id="ARBA00022729"/>
    </source>
</evidence>
<keyword evidence="15" id="KW-1185">Reference proteome</keyword>
<evidence type="ECO:0000256" key="6">
    <source>
        <dbReference type="ARBA" id="ARBA00023077"/>
    </source>
</evidence>
<dbReference type="InterPro" id="IPR008969">
    <property type="entry name" value="CarboxyPept-like_regulatory"/>
</dbReference>
<dbReference type="PROSITE" id="PS52016">
    <property type="entry name" value="TONB_DEPENDENT_REC_3"/>
    <property type="match status" value="1"/>
</dbReference>
<organism evidence="14 15">
    <name type="scientific">Aquimarina atlantica</name>
    <dbReference type="NCBI Taxonomy" id="1317122"/>
    <lineage>
        <taxon>Bacteria</taxon>
        <taxon>Pseudomonadati</taxon>
        <taxon>Bacteroidota</taxon>
        <taxon>Flavobacteriia</taxon>
        <taxon>Flavobacteriales</taxon>
        <taxon>Flavobacteriaceae</taxon>
        <taxon>Aquimarina</taxon>
    </lineage>
</organism>
<keyword evidence="7 10" id="KW-0472">Membrane</keyword>
<dbReference type="Gene3D" id="2.40.170.20">
    <property type="entry name" value="TonB-dependent receptor, beta-barrel domain"/>
    <property type="match status" value="1"/>
</dbReference>
<keyword evidence="9 10" id="KW-0998">Cell outer membrane</keyword>
<evidence type="ECO:0000256" key="10">
    <source>
        <dbReference type="PROSITE-ProRule" id="PRU01360"/>
    </source>
</evidence>
<dbReference type="RefSeq" id="WP_034243967.1">
    <property type="nucleotide sequence ID" value="NZ_AQRA01000007.1"/>
</dbReference>
<dbReference type="STRING" id="1317122.ATO12_21450"/>
<keyword evidence="2 10" id="KW-0813">Transport</keyword>
<evidence type="ECO:0000256" key="9">
    <source>
        <dbReference type="ARBA" id="ARBA00023237"/>
    </source>
</evidence>
<proteinExistence type="inferred from homology"/>
<dbReference type="Pfam" id="PF00593">
    <property type="entry name" value="TonB_dep_Rec_b-barrel"/>
    <property type="match status" value="1"/>
</dbReference>
<evidence type="ECO:0000259" key="12">
    <source>
        <dbReference type="Pfam" id="PF00593"/>
    </source>
</evidence>
<dbReference type="PANTHER" id="PTHR30069">
    <property type="entry name" value="TONB-DEPENDENT OUTER MEMBRANE RECEPTOR"/>
    <property type="match status" value="1"/>
</dbReference>
<dbReference type="InterPro" id="IPR036942">
    <property type="entry name" value="Beta-barrel_TonB_sf"/>
</dbReference>
<sequence length="791" mass="89012">MQYVLYFIIVFLCIPIVSIGQEGVISGTITNEKGTPLSTAHIYIPEMNKSTVSDDSGAFRIEHLRSGDYQIVISHIGYQTQQKTITLLKNQPKIKVTIRLAKQLDELGEVTLLSTSEATKIRNSTTTVSVIEARKLNNRSVTTSDLLGTVPGVQIRQSGGVGNATEVSIQGLSGRQVKLFVNGVPMDFLLPVEELGVGPSLAMLPVNLIKRMEVYKGAVPVSMGADALGGAINIVTRKEKYDFLETSVAYSSFNTWQATVNTRKVMSSGLTAGVTGYYTYSDNNYTLNDVTLINEQGNPESISAKKFHDAFRSYMIKGDVGLIDKSWADYVALNFSYANLYDEIQHNFEMRQPYGEALNKVSVHNNALQYEKKDLIKNLDANLYIGYNRIITNFNDTTLNIYNWRGEIIGQRTSGGEITPSQNKLKLTGDNISGRINLQYNVNTTSRILFNGVTSFFERSGEDPVAAAFYGNDYYKNPVHINKTVIGIGLEKDFLDKKIVSHSAVKLYHYAAKGFEIENDEIDEVEQQNTEFGGSQSFSWKVNRNFLSKLSYEYATRLPDRIETLGDFSIAVAANPNLKPERSHNINLGGSFKKETWSVEANGFFREIDNIIILQAVPPPVLSTYQNLLKTRIIGVEGEISMRPLSWLNVTLNGTFQDLRNRSKKEASGVSNDRYFGARLPNKPYLFGNGEIQITKNSLMSPNDQLQVWWSTRYVEEFFRYWEIDGRKEDKLVIPTQWLHNIGIAYTGKHKQYTVTLETHNIFDQQAYDNFGVQKPGRSWHLKLKTSLFKS</sequence>
<evidence type="ECO:0000256" key="2">
    <source>
        <dbReference type="ARBA" id="ARBA00022448"/>
    </source>
</evidence>
<evidence type="ECO:0000256" key="4">
    <source>
        <dbReference type="ARBA" id="ARBA00022692"/>
    </source>
</evidence>
<dbReference type="SUPFAM" id="SSF49464">
    <property type="entry name" value="Carboxypeptidase regulatory domain-like"/>
    <property type="match status" value="1"/>
</dbReference>
<evidence type="ECO:0000256" key="11">
    <source>
        <dbReference type="RuleBase" id="RU003357"/>
    </source>
</evidence>
<dbReference type="InterPro" id="IPR037066">
    <property type="entry name" value="Plug_dom_sf"/>
</dbReference>
<dbReference type="GO" id="GO:0044718">
    <property type="term" value="P:siderophore transmembrane transport"/>
    <property type="evidence" value="ECO:0007669"/>
    <property type="project" value="TreeGrafter"/>
</dbReference>
<dbReference type="Pfam" id="PF07715">
    <property type="entry name" value="Plug"/>
    <property type="match status" value="1"/>
</dbReference>
<accession>A0A023BRU2</accession>
<dbReference type="Pfam" id="PF13715">
    <property type="entry name" value="CarbopepD_reg_2"/>
    <property type="match status" value="1"/>
</dbReference>
<evidence type="ECO:0000256" key="8">
    <source>
        <dbReference type="ARBA" id="ARBA00023170"/>
    </source>
</evidence>
<dbReference type="GO" id="GO:0015344">
    <property type="term" value="F:siderophore uptake transmembrane transporter activity"/>
    <property type="evidence" value="ECO:0007669"/>
    <property type="project" value="TreeGrafter"/>
</dbReference>
<comment type="subcellular location">
    <subcellularLocation>
        <location evidence="1 10">Cell outer membrane</location>
        <topology evidence="1 10">Multi-pass membrane protein</topology>
    </subcellularLocation>
</comment>
<protein>
    <recommendedName>
        <fullName evidence="16">TonB-dependent receptor plug domain-containing protein</fullName>
    </recommendedName>
</protein>
<evidence type="ECO:0000259" key="13">
    <source>
        <dbReference type="Pfam" id="PF07715"/>
    </source>
</evidence>
<keyword evidence="4 10" id="KW-0812">Transmembrane</keyword>
<evidence type="ECO:0000256" key="3">
    <source>
        <dbReference type="ARBA" id="ARBA00022452"/>
    </source>
</evidence>
<feature type="domain" description="TonB-dependent receptor-like beta-barrel" evidence="12">
    <location>
        <begin position="328"/>
        <end position="761"/>
    </location>
</feature>
<evidence type="ECO:0000256" key="1">
    <source>
        <dbReference type="ARBA" id="ARBA00004571"/>
    </source>
</evidence>
<name>A0A023BRU2_9FLAO</name>
<dbReference type="InterPro" id="IPR039426">
    <property type="entry name" value="TonB-dep_rcpt-like"/>
</dbReference>
<dbReference type="Gene3D" id="2.60.40.1120">
    <property type="entry name" value="Carboxypeptidase-like, regulatory domain"/>
    <property type="match status" value="1"/>
</dbReference>
<dbReference type="InterPro" id="IPR000531">
    <property type="entry name" value="Beta-barrel_TonB"/>
</dbReference>
<evidence type="ECO:0000313" key="14">
    <source>
        <dbReference type="EMBL" id="EZH72706.1"/>
    </source>
</evidence>
<evidence type="ECO:0008006" key="16">
    <source>
        <dbReference type="Google" id="ProtNLM"/>
    </source>
</evidence>